<protein>
    <recommendedName>
        <fullName evidence="2">Histone deacetylase complex subunit SAP30 Sin3 binding domain-containing protein</fullName>
    </recommendedName>
</protein>
<reference evidence="4" key="1">
    <citation type="submission" date="2016-04" db="EMBL/GenBank/DDBJ databases">
        <title>Comparative genomics of biotechnologically important yeasts.</title>
        <authorList>
            <consortium name="DOE Joint Genome Institute"/>
            <person name="Riley R."/>
            <person name="Haridas S."/>
            <person name="Wolfe K.H."/>
            <person name="Lopes M.R."/>
            <person name="Hittinger C.T."/>
            <person name="Goker M."/>
            <person name="Salamov A."/>
            <person name="Wisecaver J."/>
            <person name="Long T.M."/>
            <person name="Aerts A.L."/>
            <person name="Barry K."/>
            <person name="Choi C."/>
            <person name="Clum A."/>
            <person name="Coughlan A.Y."/>
            <person name="Deshpande S."/>
            <person name="Douglass A.P."/>
            <person name="Hanson S.J."/>
            <person name="Klenk H.-P."/>
            <person name="Labutti K."/>
            <person name="Lapidus A."/>
            <person name="Lindquist E."/>
            <person name="Lipzen A."/>
            <person name="Meier-Kolthoff J.P."/>
            <person name="Ohm R.A."/>
            <person name="Otillar R.P."/>
            <person name="Pangilinan J."/>
            <person name="Peng Y."/>
            <person name="Rokas A."/>
            <person name="Rosa C.A."/>
            <person name="Scheuner C."/>
            <person name="Sibirny A.A."/>
            <person name="Slot J.C."/>
            <person name="Stielow J.B."/>
            <person name="Sun H."/>
            <person name="Kurtzman C.P."/>
            <person name="Blackwell M."/>
            <person name="Grigoriev I.V."/>
            <person name="Jeffries T.W."/>
        </authorList>
    </citation>
    <scope>NUCLEOTIDE SEQUENCE [LARGE SCALE GENOMIC DNA]</scope>
    <source>
        <strain evidence="4">NRRL YB-2248</strain>
    </source>
</reference>
<dbReference type="STRING" id="983967.A0A1E4T095"/>
<evidence type="ECO:0000256" key="1">
    <source>
        <dbReference type="SAM" id="MobiDB-lite"/>
    </source>
</evidence>
<dbReference type="AlphaFoldDB" id="A0A1E4T095"/>
<evidence type="ECO:0000259" key="2">
    <source>
        <dbReference type="Pfam" id="PF13867"/>
    </source>
</evidence>
<evidence type="ECO:0000313" key="4">
    <source>
        <dbReference type="Proteomes" id="UP000094801"/>
    </source>
</evidence>
<feature type="domain" description="Histone deacetylase complex subunit SAP30 Sin3 binding" evidence="2">
    <location>
        <begin position="129"/>
        <end position="159"/>
    </location>
</feature>
<dbReference type="InterPro" id="IPR025718">
    <property type="entry name" value="SAP30_Sin3-bd"/>
</dbReference>
<name>A0A1E4T095_9ASCO</name>
<proteinExistence type="predicted"/>
<dbReference type="EMBL" id="KV453853">
    <property type="protein sequence ID" value="ODV85157.1"/>
    <property type="molecule type" value="Genomic_DNA"/>
</dbReference>
<evidence type="ECO:0000313" key="3">
    <source>
        <dbReference type="EMBL" id="ODV85157.1"/>
    </source>
</evidence>
<gene>
    <name evidence="3" type="ORF">CANARDRAFT_7806</name>
</gene>
<feature type="compositionally biased region" description="Polar residues" evidence="1">
    <location>
        <begin position="10"/>
        <end position="40"/>
    </location>
</feature>
<dbReference type="InterPro" id="IPR038291">
    <property type="entry name" value="SAP30_C_sf"/>
</dbReference>
<dbReference type="OrthoDB" id="510958at2759"/>
<dbReference type="Pfam" id="PF13867">
    <property type="entry name" value="SAP30_Sin3_bdg"/>
    <property type="match status" value="1"/>
</dbReference>
<sequence>MAKKDHNSESESNAQSTNLSHTPSASRSSTKQRNQMLAQQQKEFLAKYIHSNGPDDFEKPGPLDFSTWTESQLRKYRELYLTPNQMISSDTKTFQGYLLEGSQLGENSESYIKNETNKEKKVYDYRTVDDLRANVEDHFNNHLNVKESEVIMNFIYSVKNENKKFKMCFDKRT</sequence>
<keyword evidence="4" id="KW-1185">Reference proteome</keyword>
<organism evidence="3 4">
    <name type="scientific">[Candida] arabinofermentans NRRL YB-2248</name>
    <dbReference type="NCBI Taxonomy" id="983967"/>
    <lineage>
        <taxon>Eukaryota</taxon>
        <taxon>Fungi</taxon>
        <taxon>Dikarya</taxon>
        <taxon>Ascomycota</taxon>
        <taxon>Saccharomycotina</taxon>
        <taxon>Pichiomycetes</taxon>
        <taxon>Pichiales</taxon>
        <taxon>Pichiaceae</taxon>
        <taxon>Ogataea</taxon>
        <taxon>Ogataea/Candida clade</taxon>
    </lineage>
</organism>
<dbReference type="Gene3D" id="6.10.160.20">
    <property type="match status" value="1"/>
</dbReference>
<feature type="region of interest" description="Disordered" evidence="1">
    <location>
        <begin position="1"/>
        <end position="40"/>
    </location>
</feature>
<accession>A0A1E4T095</accession>
<dbReference type="Proteomes" id="UP000094801">
    <property type="component" value="Unassembled WGS sequence"/>
</dbReference>